<dbReference type="Gene3D" id="3.40.50.80">
    <property type="entry name" value="Nucleotide-binding domain of ferredoxin-NADP reductase (FNR) module"/>
    <property type="match status" value="1"/>
</dbReference>
<organism evidence="7 8">
    <name type="scientific">Rhodoblastus acidophilus</name>
    <name type="common">Rhodopseudomonas acidophila</name>
    <dbReference type="NCBI Taxonomy" id="1074"/>
    <lineage>
        <taxon>Bacteria</taxon>
        <taxon>Pseudomonadati</taxon>
        <taxon>Pseudomonadota</taxon>
        <taxon>Alphaproteobacteria</taxon>
        <taxon>Hyphomicrobiales</taxon>
        <taxon>Rhodoblastaceae</taxon>
        <taxon>Rhodoblastus</taxon>
    </lineage>
</organism>
<dbReference type="Pfam" id="PF00175">
    <property type="entry name" value="NAD_binding_1"/>
    <property type="match status" value="1"/>
</dbReference>
<proteinExistence type="predicted"/>
<dbReference type="PANTHER" id="PTHR43314">
    <property type="match status" value="1"/>
</dbReference>
<reference evidence="7 8" key="1">
    <citation type="submission" date="2019-11" db="EMBL/GenBank/DDBJ databases">
        <title>Whole-genome sequence of a Rhodoblastus acidophilus DSM 142.</title>
        <authorList>
            <person name="Kyndt J.A."/>
            <person name="Meyer T.E."/>
        </authorList>
    </citation>
    <scope>NUCLEOTIDE SEQUENCE [LARGE SCALE GENOMIC DNA]</scope>
    <source>
        <strain evidence="7 8">DSM 142</strain>
    </source>
</reference>
<evidence type="ECO:0000313" key="8">
    <source>
        <dbReference type="Proteomes" id="UP000439113"/>
    </source>
</evidence>
<dbReference type="Proteomes" id="UP000439113">
    <property type="component" value="Unassembled WGS sequence"/>
</dbReference>
<feature type="domain" description="FAD-binding FR-type" evidence="6">
    <location>
        <begin position="11"/>
        <end position="131"/>
    </location>
</feature>
<keyword evidence="4" id="KW-0521">NADP</keyword>
<evidence type="ECO:0000256" key="3">
    <source>
        <dbReference type="ARBA" id="ARBA00022827"/>
    </source>
</evidence>
<dbReference type="InterPro" id="IPR008333">
    <property type="entry name" value="Cbr1-like_FAD-bd_dom"/>
</dbReference>
<dbReference type="PRINTS" id="PR00371">
    <property type="entry name" value="FPNCR"/>
</dbReference>
<comment type="caution">
    <text evidence="7">The sequence shown here is derived from an EMBL/GenBank/DDBJ whole genome shotgun (WGS) entry which is preliminary data.</text>
</comment>
<gene>
    <name evidence="7" type="ORF">GJ654_04425</name>
</gene>
<dbReference type="OrthoDB" id="9816402at2"/>
<evidence type="ECO:0000256" key="4">
    <source>
        <dbReference type="ARBA" id="ARBA00022857"/>
    </source>
</evidence>
<evidence type="ECO:0000256" key="2">
    <source>
        <dbReference type="ARBA" id="ARBA00022630"/>
    </source>
</evidence>
<evidence type="ECO:0000259" key="6">
    <source>
        <dbReference type="PROSITE" id="PS51384"/>
    </source>
</evidence>
<dbReference type="InterPro" id="IPR017938">
    <property type="entry name" value="Riboflavin_synthase-like_b-brl"/>
</dbReference>
<evidence type="ECO:0000256" key="1">
    <source>
        <dbReference type="ARBA" id="ARBA00001974"/>
    </source>
</evidence>
<dbReference type="EMBL" id="WNKS01000003">
    <property type="protein sequence ID" value="MTV30235.1"/>
    <property type="molecule type" value="Genomic_DNA"/>
</dbReference>
<keyword evidence="2" id="KW-0285">Flavoprotein</keyword>
<dbReference type="InterPro" id="IPR039261">
    <property type="entry name" value="FNR_nucleotide-bd"/>
</dbReference>
<dbReference type="InterPro" id="IPR001433">
    <property type="entry name" value="OxRdtase_FAD/NAD-bd"/>
</dbReference>
<keyword evidence="5" id="KW-0560">Oxidoreductase</keyword>
<protein>
    <submittedName>
        <fullName evidence="7">Oxidoreductase</fullName>
    </submittedName>
</protein>
<dbReference type="AlphaFoldDB" id="A0A6N8DL40"/>
<dbReference type="SUPFAM" id="SSF52343">
    <property type="entry name" value="Ferredoxin reductase-like, C-terminal NADP-linked domain"/>
    <property type="match status" value="1"/>
</dbReference>
<dbReference type="RefSeq" id="WP_155444909.1">
    <property type="nucleotide sequence ID" value="NZ_JAOQNR010000003.1"/>
</dbReference>
<name>A0A6N8DL40_RHOAC</name>
<dbReference type="PROSITE" id="PS51384">
    <property type="entry name" value="FAD_FR"/>
    <property type="match status" value="1"/>
</dbReference>
<comment type="cofactor">
    <cofactor evidence="1">
        <name>FAD</name>
        <dbReference type="ChEBI" id="CHEBI:57692"/>
    </cofactor>
</comment>
<dbReference type="InterPro" id="IPR017927">
    <property type="entry name" value="FAD-bd_FR_type"/>
</dbReference>
<accession>A0A6N8DL40</accession>
<keyword evidence="3" id="KW-0274">FAD</keyword>
<dbReference type="GO" id="GO:0016491">
    <property type="term" value="F:oxidoreductase activity"/>
    <property type="evidence" value="ECO:0007669"/>
    <property type="project" value="UniProtKB-KW"/>
</dbReference>
<evidence type="ECO:0000313" key="7">
    <source>
        <dbReference type="EMBL" id="MTV30235.1"/>
    </source>
</evidence>
<dbReference type="Pfam" id="PF00970">
    <property type="entry name" value="FAD_binding_6"/>
    <property type="match status" value="1"/>
</dbReference>
<dbReference type="InterPro" id="IPR015701">
    <property type="entry name" value="FNR"/>
</dbReference>
<dbReference type="SUPFAM" id="SSF63380">
    <property type="entry name" value="Riboflavin synthase domain-like"/>
    <property type="match status" value="1"/>
</dbReference>
<sequence>MTLSTATAEDSRLWLATLVSNDRITAPQSPEDVRRLRFAVDASFNGRVGQCLRVRAPGQFGQRYHERLYSIADLEPSLGGRMGFDLLVRRCHVIDDFNGERYDGVASNHLCNLPLGGEVEFTGPIGHPFPIPEDREAPLLMIGMGTGVAPFRGLVRRIYDELGGWKGPVMLFHGARSGLEMLYQNKENDDFGLYYDQPTFKAFASVSPRPAFDAPPAMDLALVAHAGEVWSMVQDARTHVFLAGPEALLPLVDKALAQVVGSAEAWEARCAQLKAQGRWHEVLY</sequence>
<dbReference type="InterPro" id="IPR001709">
    <property type="entry name" value="Flavoprot_Pyr_Nucl_cyt_Rdtase"/>
</dbReference>
<evidence type="ECO:0000256" key="5">
    <source>
        <dbReference type="ARBA" id="ARBA00023002"/>
    </source>
</evidence>
<dbReference type="Gene3D" id="2.40.30.10">
    <property type="entry name" value="Translation factors"/>
    <property type="match status" value="1"/>
</dbReference>